<evidence type="ECO:0000256" key="8">
    <source>
        <dbReference type="ARBA" id="ARBA00022932"/>
    </source>
</evidence>
<keyword evidence="3" id="KW-0255">Endonuclease</keyword>
<gene>
    <name evidence="12" type="ORF">DYB28_000150</name>
</gene>
<feature type="non-terminal residue" evidence="12">
    <location>
        <position position="1"/>
    </location>
</feature>
<keyword evidence="7" id="KW-0695">RNA-directed DNA polymerase</keyword>
<evidence type="ECO:0000256" key="2">
    <source>
        <dbReference type="ARBA" id="ARBA00022723"/>
    </source>
</evidence>
<evidence type="ECO:0000256" key="4">
    <source>
        <dbReference type="ARBA" id="ARBA00022801"/>
    </source>
</evidence>
<keyword evidence="6" id="KW-0229">DNA integration</keyword>
<dbReference type="GO" id="GO:0006310">
    <property type="term" value="P:DNA recombination"/>
    <property type="evidence" value="ECO:0007669"/>
    <property type="project" value="UniProtKB-KW"/>
</dbReference>
<sequence length="449" mass="51172">MSTGHIWDIIDGSYVLPDDAAEVKAFAYEDSAPAEMWRTLVSNYETKEWSNTICVLRYDPKTDMLKHITRVRATIRELVDMGKAMTKSEVVEWLAKGIEDMTLEINALQPRLTELSDKIRKTSDNLLWCYICKKKGDHEAMGQPGYDPNYLRHWHNKLNHTDMRQVAKIIQPILLPGIDSSTTNHICDGSRTVNHELFTSMFIDQASRYIFGKLLKTKDDVILHLDALVSDLNSQLPHARVRMLHTDGGGEYTSSAFKAACLARGIRQKFTNVETPEENHLAEKANEFGYYFDYVIFVYNNTPQELLNQRTPFEALFSKPSRLCIKTFGCLTYKFIPKSQRKGKLSNSAELCVFLGYAHHHFGYKLWNPKDKAVTVSRSVTFDESKVRNADMFANADFAHGHLRVLQSNEIAGITSADDLKSVRFVDPDDTSAPATRTRPASYKPLMKR</sequence>
<dbReference type="Gene3D" id="3.30.420.10">
    <property type="entry name" value="Ribonuclease H-like superfamily/Ribonuclease H"/>
    <property type="match status" value="1"/>
</dbReference>
<keyword evidence="5" id="KW-0460">Magnesium</keyword>
<dbReference type="GO" id="GO:0046872">
    <property type="term" value="F:metal ion binding"/>
    <property type="evidence" value="ECO:0007669"/>
    <property type="project" value="UniProtKB-KW"/>
</dbReference>
<name>A0A9X8E3K5_APHAT</name>
<keyword evidence="8" id="KW-0239">DNA-directed DNA polymerase</keyword>
<evidence type="ECO:0000256" key="3">
    <source>
        <dbReference type="ARBA" id="ARBA00022759"/>
    </source>
</evidence>
<keyword evidence="1" id="KW-0540">Nuclease</keyword>
<keyword evidence="2" id="KW-0479">Metal-binding</keyword>
<keyword evidence="4" id="KW-0378">Hydrolase</keyword>
<keyword evidence="9" id="KW-0233">DNA recombination</keyword>
<feature type="region of interest" description="Disordered" evidence="10">
    <location>
        <begin position="428"/>
        <end position="449"/>
    </location>
</feature>
<evidence type="ECO:0000256" key="6">
    <source>
        <dbReference type="ARBA" id="ARBA00022908"/>
    </source>
</evidence>
<evidence type="ECO:0000256" key="10">
    <source>
        <dbReference type="SAM" id="MobiDB-lite"/>
    </source>
</evidence>
<evidence type="ECO:0000313" key="13">
    <source>
        <dbReference type="Proteomes" id="UP000275652"/>
    </source>
</evidence>
<dbReference type="AlphaFoldDB" id="A0A9X8E3K5"/>
<dbReference type="GO" id="GO:0003676">
    <property type="term" value="F:nucleic acid binding"/>
    <property type="evidence" value="ECO:0007669"/>
    <property type="project" value="InterPro"/>
</dbReference>
<dbReference type="GO" id="GO:0016787">
    <property type="term" value="F:hydrolase activity"/>
    <property type="evidence" value="ECO:0007669"/>
    <property type="project" value="UniProtKB-KW"/>
</dbReference>
<dbReference type="InterPro" id="IPR001584">
    <property type="entry name" value="Integrase_cat-core"/>
</dbReference>
<dbReference type="PANTHER" id="PTHR42648">
    <property type="entry name" value="TRANSPOSASE, PUTATIVE-RELATED"/>
    <property type="match status" value="1"/>
</dbReference>
<keyword evidence="8" id="KW-0808">Transferase</keyword>
<evidence type="ECO:0000313" key="12">
    <source>
        <dbReference type="EMBL" id="RLO08554.1"/>
    </source>
</evidence>
<dbReference type="PROSITE" id="PS50994">
    <property type="entry name" value="INTEGRASE"/>
    <property type="match status" value="1"/>
</dbReference>
<organism evidence="12 13">
    <name type="scientific">Aphanomyces astaci</name>
    <name type="common">Crayfish plague agent</name>
    <dbReference type="NCBI Taxonomy" id="112090"/>
    <lineage>
        <taxon>Eukaryota</taxon>
        <taxon>Sar</taxon>
        <taxon>Stramenopiles</taxon>
        <taxon>Oomycota</taxon>
        <taxon>Saprolegniomycetes</taxon>
        <taxon>Saprolegniales</taxon>
        <taxon>Verrucalvaceae</taxon>
        <taxon>Aphanomyces</taxon>
    </lineage>
</organism>
<dbReference type="GO" id="GO:0015074">
    <property type="term" value="P:DNA integration"/>
    <property type="evidence" value="ECO:0007669"/>
    <property type="project" value="UniProtKB-KW"/>
</dbReference>
<dbReference type="InterPro" id="IPR057670">
    <property type="entry name" value="SH3_retrovirus"/>
</dbReference>
<dbReference type="SUPFAM" id="SSF53098">
    <property type="entry name" value="Ribonuclease H-like"/>
    <property type="match status" value="1"/>
</dbReference>
<proteinExistence type="predicted"/>
<dbReference type="GO" id="GO:0003964">
    <property type="term" value="F:RNA-directed DNA polymerase activity"/>
    <property type="evidence" value="ECO:0007669"/>
    <property type="project" value="UniProtKB-KW"/>
</dbReference>
<protein>
    <recommendedName>
        <fullName evidence="11">Integrase catalytic domain-containing protein</fullName>
    </recommendedName>
</protein>
<evidence type="ECO:0000256" key="5">
    <source>
        <dbReference type="ARBA" id="ARBA00022842"/>
    </source>
</evidence>
<evidence type="ECO:0000256" key="1">
    <source>
        <dbReference type="ARBA" id="ARBA00022722"/>
    </source>
</evidence>
<comment type="caution">
    <text evidence="12">The sequence shown here is derived from an EMBL/GenBank/DDBJ whole genome shotgun (WGS) entry which is preliminary data.</text>
</comment>
<evidence type="ECO:0000256" key="7">
    <source>
        <dbReference type="ARBA" id="ARBA00022918"/>
    </source>
</evidence>
<dbReference type="PANTHER" id="PTHR42648:SF11">
    <property type="entry name" value="TRANSPOSON TY4-P GAG-POL POLYPROTEIN"/>
    <property type="match status" value="1"/>
</dbReference>
<keyword evidence="8" id="KW-0548">Nucleotidyltransferase</keyword>
<reference evidence="12 13" key="1">
    <citation type="journal article" date="2018" name="J. Invertebr. Pathol.">
        <title>New genotyping method for the causative agent of crayfish plague (Aphanomyces astaci) based on whole genome data.</title>
        <authorList>
            <person name="Minardi D."/>
            <person name="Studholme D.J."/>
            <person name="van der Giezen M."/>
            <person name="Pretto T."/>
            <person name="Oidtmann B."/>
        </authorList>
    </citation>
    <scope>NUCLEOTIDE SEQUENCE [LARGE SCALE GENOMIC DNA]</scope>
    <source>
        <strain evidence="12 13">KB13</strain>
    </source>
</reference>
<evidence type="ECO:0000259" key="11">
    <source>
        <dbReference type="PROSITE" id="PS50994"/>
    </source>
</evidence>
<dbReference type="EMBL" id="QUTI01021461">
    <property type="protein sequence ID" value="RLO08554.1"/>
    <property type="molecule type" value="Genomic_DNA"/>
</dbReference>
<feature type="domain" description="Integrase catalytic" evidence="11">
    <location>
        <begin position="168"/>
        <end position="287"/>
    </location>
</feature>
<dbReference type="GO" id="GO:0004519">
    <property type="term" value="F:endonuclease activity"/>
    <property type="evidence" value="ECO:0007669"/>
    <property type="project" value="UniProtKB-KW"/>
</dbReference>
<dbReference type="InterPro" id="IPR012337">
    <property type="entry name" value="RNaseH-like_sf"/>
</dbReference>
<dbReference type="InterPro" id="IPR039537">
    <property type="entry name" value="Retrotran_Ty1/copia-like"/>
</dbReference>
<dbReference type="Pfam" id="PF00665">
    <property type="entry name" value="rve"/>
    <property type="match status" value="1"/>
</dbReference>
<dbReference type="Proteomes" id="UP000275652">
    <property type="component" value="Unassembled WGS sequence"/>
</dbReference>
<dbReference type="InterPro" id="IPR036397">
    <property type="entry name" value="RNaseH_sf"/>
</dbReference>
<dbReference type="Pfam" id="PF25597">
    <property type="entry name" value="SH3_retrovirus"/>
    <property type="match status" value="1"/>
</dbReference>
<accession>A0A9X8E3K5</accession>
<dbReference type="GO" id="GO:0003887">
    <property type="term" value="F:DNA-directed DNA polymerase activity"/>
    <property type="evidence" value="ECO:0007669"/>
    <property type="project" value="UniProtKB-KW"/>
</dbReference>
<evidence type="ECO:0000256" key="9">
    <source>
        <dbReference type="ARBA" id="ARBA00023172"/>
    </source>
</evidence>